<evidence type="ECO:0000256" key="1">
    <source>
        <dbReference type="SAM" id="Phobius"/>
    </source>
</evidence>
<accession>A0A438HXP1</accession>
<organism evidence="2 3">
    <name type="scientific">Vitis vinifera</name>
    <name type="common">Grape</name>
    <dbReference type="NCBI Taxonomy" id="29760"/>
    <lineage>
        <taxon>Eukaryota</taxon>
        <taxon>Viridiplantae</taxon>
        <taxon>Streptophyta</taxon>
        <taxon>Embryophyta</taxon>
        <taxon>Tracheophyta</taxon>
        <taxon>Spermatophyta</taxon>
        <taxon>Magnoliopsida</taxon>
        <taxon>eudicotyledons</taxon>
        <taxon>Gunneridae</taxon>
        <taxon>Pentapetalae</taxon>
        <taxon>rosids</taxon>
        <taxon>Vitales</taxon>
        <taxon>Vitaceae</taxon>
        <taxon>Viteae</taxon>
        <taxon>Vitis</taxon>
    </lineage>
</organism>
<comment type="caution">
    <text evidence="2">The sequence shown here is derived from an EMBL/GenBank/DDBJ whole genome shotgun (WGS) entry which is preliminary data.</text>
</comment>
<reference evidence="2 3" key="1">
    <citation type="journal article" date="2018" name="PLoS Genet.">
        <title>Population sequencing reveals clonal diversity and ancestral inbreeding in the grapevine cultivar Chardonnay.</title>
        <authorList>
            <person name="Roach M.J."/>
            <person name="Johnson D.L."/>
            <person name="Bohlmann J."/>
            <person name="van Vuuren H.J."/>
            <person name="Jones S.J."/>
            <person name="Pretorius I.S."/>
            <person name="Schmidt S.A."/>
            <person name="Borneman A.R."/>
        </authorList>
    </citation>
    <scope>NUCLEOTIDE SEQUENCE [LARGE SCALE GENOMIC DNA]</scope>
    <source>
        <strain evidence="3">cv. Chardonnay</strain>
        <tissue evidence="2">Leaf</tissue>
    </source>
</reference>
<evidence type="ECO:0000313" key="3">
    <source>
        <dbReference type="Proteomes" id="UP000288805"/>
    </source>
</evidence>
<sequence>MRALWHKVINGKYGDDVEGWRSCKVSEEDEVGLWKTIRKGWDILGYLFLLYLQLPPLRMLGWRRFRVLLLMGVVGHPVFLSDSMIGRWIKWSAFS</sequence>
<name>A0A438HXP1_VITVI</name>
<keyword evidence="1" id="KW-0472">Membrane</keyword>
<dbReference type="EMBL" id="QGNW01000166">
    <property type="protein sequence ID" value="RVW89234.1"/>
    <property type="molecule type" value="Genomic_DNA"/>
</dbReference>
<dbReference type="AlphaFoldDB" id="A0A438HXP1"/>
<dbReference type="Proteomes" id="UP000288805">
    <property type="component" value="Unassembled WGS sequence"/>
</dbReference>
<feature type="transmembrane region" description="Helical" evidence="1">
    <location>
        <begin position="67"/>
        <end position="89"/>
    </location>
</feature>
<gene>
    <name evidence="2" type="ORF">CK203_032668</name>
</gene>
<evidence type="ECO:0000313" key="2">
    <source>
        <dbReference type="EMBL" id="RVW89234.1"/>
    </source>
</evidence>
<keyword evidence="1" id="KW-0812">Transmembrane</keyword>
<proteinExistence type="predicted"/>
<protein>
    <submittedName>
        <fullName evidence="2">Uncharacterized protein</fullName>
    </submittedName>
</protein>
<keyword evidence="1" id="KW-1133">Transmembrane helix</keyword>